<name>A0AAX4JRB5_9TREE</name>
<dbReference type="AlphaFoldDB" id="A0AAX4JRB5"/>
<evidence type="ECO:0000256" key="1">
    <source>
        <dbReference type="SAM" id="MobiDB-lite"/>
    </source>
</evidence>
<keyword evidence="3" id="KW-1185">Reference proteome</keyword>
<dbReference type="GeneID" id="91092622"/>
<gene>
    <name evidence="2" type="ORF">L201_001950</name>
</gene>
<dbReference type="RefSeq" id="XP_066073828.1">
    <property type="nucleotide sequence ID" value="XM_066217731.1"/>
</dbReference>
<dbReference type="Proteomes" id="UP001355207">
    <property type="component" value="Chromosome 2"/>
</dbReference>
<protein>
    <submittedName>
        <fullName evidence="2">Uncharacterized protein</fullName>
    </submittedName>
</protein>
<feature type="region of interest" description="Disordered" evidence="1">
    <location>
        <begin position="1"/>
        <end position="36"/>
    </location>
</feature>
<evidence type="ECO:0000313" key="3">
    <source>
        <dbReference type="Proteomes" id="UP001355207"/>
    </source>
</evidence>
<accession>A0AAX4JRB5</accession>
<reference evidence="2 3" key="1">
    <citation type="submission" date="2024-01" db="EMBL/GenBank/DDBJ databases">
        <title>Comparative genomics of Cryptococcus and Kwoniella reveals pathogenesis evolution and contrasting modes of karyotype evolution via chromosome fusion or intercentromeric recombination.</title>
        <authorList>
            <person name="Coelho M.A."/>
            <person name="David-Palma M."/>
            <person name="Shea T."/>
            <person name="Bowers K."/>
            <person name="McGinley-Smith S."/>
            <person name="Mohammad A.W."/>
            <person name="Gnirke A."/>
            <person name="Yurkov A.M."/>
            <person name="Nowrousian M."/>
            <person name="Sun S."/>
            <person name="Cuomo C.A."/>
            <person name="Heitman J."/>
        </authorList>
    </citation>
    <scope>NUCLEOTIDE SEQUENCE [LARGE SCALE GENOMIC DNA]</scope>
    <source>
        <strain evidence="2 3">CBS 6074</strain>
    </source>
</reference>
<feature type="compositionally biased region" description="Acidic residues" evidence="1">
    <location>
        <begin position="10"/>
        <end position="34"/>
    </location>
</feature>
<evidence type="ECO:0000313" key="2">
    <source>
        <dbReference type="EMBL" id="WWC87065.1"/>
    </source>
</evidence>
<dbReference type="EMBL" id="CP144099">
    <property type="protein sequence ID" value="WWC87065.1"/>
    <property type="molecule type" value="Genomic_DNA"/>
</dbReference>
<organism evidence="2 3">
    <name type="scientific">Kwoniella dendrophila CBS 6074</name>
    <dbReference type="NCBI Taxonomy" id="1295534"/>
    <lineage>
        <taxon>Eukaryota</taxon>
        <taxon>Fungi</taxon>
        <taxon>Dikarya</taxon>
        <taxon>Basidiomycota</taxon>
        <taxon>Agaricomycotina</taxon>
        <taxon>Tremellomycetes</taxon>
        <taxon>Tremellales</taxon>
        <taxon>Cryptococcaceae</taxon>
        <taxon>Kwoniella</taxon>
    </lineage>
</organism>
<sequence>MDYFAVYDYSGDDDEEENSSMEEDTNDAEGDMDDPDRAEKAKIDTTFRKDIWIADSVFTAGGSYVEYGGGDALGLDKDLSLIWVTLPGSYATANSYVSYGNNPQSDSIYCAVAMKVTLPRADKRAAYTPV</sequence>
<proteinExistence type="predicted"/>